<comment type="catalytic activity">
    <reaction evidence="12 15">
        <text>cytidine(4) in tRNA(Pro) + S-adenosyl-L-methionine = 2'-O-methylcytidine(4) in tRNA(Pro) + S-adenosyl-L-homocysteine + H(+)</text>
        <dbReference type="Rhea" id="RHEA:32767"/>
        <dbReference type="Rhea" id="RHEA-COMP:10397"/>
        <dbReference type="Rhea" id="RHEA-COMP:10398"/>
        <dbReference type="ChEBI" id="CHEBI:15378"/>
        <dbReference type="ChEBI" id="CHEBI:57856"/>
        <dbReference type="ChEBI" id="CHEBI:59789"/>
        <dbReference type="ChEBI" id="CHEBI:74495"/>
        <dbReference type="ChEBI" id="CHEBI:82748"/>
        <dbReference type="EC" id="2.1.1.225"/>
    </reaction>
</comment>
<evidence type="ECO:0000256" key="6">
    <source>
        <dbReference type="ARBA" id="ARBA00022679"/>
    </source>
</evidence>
<dbReference type="eggNOG" id="KOG2811">
    <property type="taxonomic scope" value="Eukaryota"/>
</dbReference>
<dbReference type="GeneID" id="3639655"/>
<evidence type="ECO:0000313" key="18">
    <source>
        <dbReference type="EMBL" id="AOW30835.1"/>
    </source>
</evidence>
<dbReference type="InterPro" id="IPR022776">
    <property type="entry name" value="TRM13/UPF0224_CHHC_Znf_dom"/>
</dbReference>
<evidence type="ECO:0000256" key="12">
    <source>
        <dbReference type="ARBA" id="ARBA00048165"/>
    </source>
</evidence>
<evidence type="ECO:0000259" key="16">
    <source>
        <dbReference type="PROSITE" id="PS51800"/>
    </source>
</evidence>
<dbReference type="FunCoup" id="A0A1D8PRS2">
    <property type="interactions" value="483"/>
</dbReference>
<sequence>MTIQETKKRKLDQNVLTCEYILPRKNRRCKMLRKKDAKYCSEHLIHDENFNGERIACPFSSSHTVWKKDLKQHMKKCNDRPKENTNSCYELDFNKSLNNAENFELANEEKEENTELMEKYIHVLQKIEFEPLEFRILHHEGLETRLQEKTNQKHPIQQNSIIANMDSMGLLSNSFLYLEFGAGKGELSRYLNQCILQQKTECSCTYGFGLIDRGKNRLKADSKIISDSETLQTKPQIKRSKIDIKDLNLDKFLVDLKIDKVVAISKHLCGAATDLTLKSILNSTLLSNDQFGGALIAMCCRHVCSLEQLLPQSRKYLHDHGFTTVQSFNVLKKLVSWAVDKKDAQENGILGLNTHQREEIGLKARRLIDESRVHALKSILNDKYKVEIFWYVQKDVTLENVCLSISRRTK</sequence>
<evidence type="ECO:0000256" key="1">
    <source>
        <dbReference type="ARBA" id="ARBA00002267"/>
    </source>
</evidence>
<accession>A0A1D8PRS2</accession>
<keyword evidence="8 15" id="KW-0819">tRNA processing</keyword>
<keyword evidence="7 15" id="KW-0949">S-adenosyl-L-methionine</keyword>
<evidence type="ECO:0000256" key="9">
    <source>
        <dbReference type="ARBA" id="ARBA00022723"/>
    </source>
</evidence>
<evidence type="ECO:0000256" key="5">
    <source>
        <dbReference type="ARBA" id="ARBA00022603"/>
    </source>
</evidence>
<gene>
    <name evidence="18" type="ordered locus">CAALFM_CR00670CA</name>
    <name evidence="17" type="ordered locus">orf19.7460</name>
</gene>
<dbReference type="OrthoDB" id="258806at2759"/>
<dbReference type="PROSITE" id="PS51800">
    <property type="entry name" value="ZF_CHHC_U11_48K"/>
    <property type="match status" value="1"/>
</dbReference>
<dbReference type="Proteomes" id="UP000000559">
    <property type="component" value="Chromosome R"/>
</dbReference>
<dbReference type="GO" id="GO:0002128">
    <property type="term" value="P:tRNA nucleoside ribose methylation"/>
    <property type="evidence" value="ECO:0007669"/>
    <property type="project" value="EnsemblFungi"/>
</dbReference>
<dbReference type="AlphaFoldDB" id="A0A1D8PRS2"/>
<feature type="domain" description="CHHC U11-48K-type" evidence="16">
    <location>
        <begin position="54"/>
        <end position="81"/>
    </location>
</feature>
<dbReference type="STRING" id="237561.A0A1D8PRS2"/>
<dbReference type="GO" id="GO:0106050">
    <property type="term" value="F:tRNA 2'-O-methyltransferase activity"/>
    <property type="evidence" value="ECO:0007669"/>
    <property type="project" value="UniProtKB-UniRule"/>
</dbReference>
<dbReference type="CGD" id="CAL0000175614">
    <property type="gene designation" value="orf19.7460"/>
</dbReference>
<evidence type="ECO:0000256" key="8">
    <source>
        <dbReference type="ARBA" id="ARBA00022694"/>
    </source>
</evidence>
<keyword evidence="19" id="KW-1185">Reference proteome</keyword>
<dbReference type="InParanoid" id="A0A1D8PRS2"/>
<keyword evidence="11 15" id="KW-0862">Zinc</keyword>
<dbReference type="Pfam" id="PF11722">
    <property type="entry name" value="zf-TRM13_CCCH"/>
    <property type="match status" value="1"/>
</dbReference>
<evidence type="ECO:0000256" key="14">
    <source>
        <dbReference type="ARBA" id="ARBA00049393"/>
    </source>
</evidence>
<comment type="catalytic activity">
    <reaction evidence="14 15">
        <text>adenosine(4) in tRNA(His) + S-adenosyl-L-methionine = 2'-O-methyladenosine(4) in tRNA(His) + S-adenosyl-L-homocysteine + H(+)</text>
        <dbReference type="Rhea" id="RHEA:43196"/>
        <dbReference type="Rhea" id="RHEA-COMP:10401"/>
        <dbReference type="Rhea" id="RHEA-COMP:10402"/>
        <dbReference type="ChEBI" id="CHEBI:15378"/>
        <dbReference type="ChEBI" id="CHEBI:57856"/>
        <dbReference type="ChEBI" id="CHEBI:59789"/>
        <dbReference type="ChEBI" id="CHEBI:74411"/>
        <dbReference type="ChEBI" id="CHEBI:74477"/>
        <dbReference type="EC" id="2.1.1.225"/>
    </reaction>
</comment>
<keyword evidence="10 15" id="KW-0863">Zinc-finger</keyword>
<evidence type="ECO:0000256" key="13">
    <source>
        <dbReference type="ARBA" id="ARBA00048635"/>
    </source>
</evidence>
<dbReference type="KEGG" id="cal:CAALFM_CR00670CA"/>
<dbReference type="VEuPathDB" id="FungiDB:CR_00670C_A"/>
<dbReference type="PANTHER" id="PTHR12998">
    <property type="entry name" value="TRNA:M(4)X MODIFICATION ENZYME TRM13 HOMOLOG"/>
    <property type="match status" value="1"/>
</dbReference>
<dbReference type="OMA" id="HRCSWRS"/>
<evidence type="ECO:0000313" key="19">
    <source>
        <dbReference type="Proteomes" id="UP000000559"/>
    </source>
</evidence>
<organism evidence="18 19">
    <name type="scientific">Candida albicans (strain SC5314 / ATCC MYA-2876)</name>
    <name type="common">Yeast</name>
    <dbReference type="NCBI Taxonomy" id="237561"/>
    <lineage>
        <taxon>Eukaryota</taxon>
        <taxon>Fungi</taxon>
        <taxon>Dikarya</taxon>
        <taxon>Ascomycota</taxon>
        <taxon>Saccharomycotina</taxon>
        <taxon>Pichiomycetes</taxon>
        <taxon>Debaryomycetaceae</taxon>
        <taxon>Candida/Lodderomyces clade</taxon>
        <taxon>Candida</taxon>
    </lineage>
</organism>
<dbReference type="EMBL" id="CP017630">
    <property type="protein sequence ID" value="AOW30835.1"/>
    <property type="molecule type" value="Genomic_DNA"/>
</dbReference>
<keyword evidence="9 15" id="KW-0479">Metal-binding</keyword>
<dbReference type="GO" id="GO:0008175">
    <property type="term" value="F:tRNA methyltransferase activity"/>
    <property type="evidence" value="ECO:0000318"/>
    <property type="project" value="GO_Central"/>
</dbReference>
<dbReference type="Pfam" id="PF05253">
    <property type="entry name" value="zf-U11-48K"/>
    <property type="match status" value="1"/>
</dbReference>
<keyword evidence="6 15" id="KW-0808">Transferase</keyword>
<dbReference type="InterPro" id="IPR007871">
    <property type="entry name" value="Methyltransferase_TRM13"/>
</dbReference>
<comment type="similarity">
    <text evidence="2 15">Belongs to the methyltransferase TRM13 family.</text>
</comment>
<evidence type="ECO:0000256" key="3">
    <source>
        <dbReference type="ARBA" id="ARBA00012810"/>
    </source>
</evidence>
<evidence type="ECO:0000313" key="17">
    <source>
        <dbReference type="CGD" id="CAL0000175614"/>
    </source>
</evidence>
<protein>
    <recommendedName>
        <fullName evidence="4 15">tRNA:m(4)X modification enzyme TRM13</fullName>
        <ecNumber evidence="3 15">2.1.1.225</ecNumber>
    </recommendedName>
</protein>
<proteinExistence type="inferred from homology"/>
<dbReference type="InterPro" id="IPR021721">
    <property type="entry name" value="Znf_CCCH-type_TRM13"/>
</dbReference>
<comment type="catalytic activity">
    <reaction evidence="13 15">
        <text>cytidine(4) in tRNA(Gly)(GCC) + S-adenosyl-L-methionine = 2'-O-methylcytidine(4) in tRNA(Gly)(GCC) + S-adenosyl-L-homocysteine + H(+)</text>
        <dbReference type="Rhea" id="RHEA:43192"/>
        <dbReference type="Rhea" id="RHEA-COMP:10399"/>
        <dbReference type="Rhea" id="RHEA-COMP:10400"/>
        <dbReference type="ChEBI" id="CHEBI:15378"/>
        <dbReference type="ChEBI" id="CHEBI:57856"/>
        <dbReference type="ChEBI" id="CHEBI:59789"/>
        <dbReference type="ChEBI" id="CHEBI:74495"/>
        <dbReference type="ChEBI" id="CHEBI:82748"/>
        <dbReference type="EC" id="2.1.1.225"/>
    </reaction>
</comment>
<evidence type="ECO:0000256" key="4">
    <source>
        <dbReference type="ARBA" id="ARBA00015883"/>
    </source>
</evidence>
<name>A0A1D8PRS2_CANAL</name>
<dbReference type="InterPro" id="IPR039044">
    <property type="entry name" value="Trm13"/>
</dbReference>
<reference evidence="18 19" key="2">
    <citation type="journal article" date="2007" name="Genome Biol.">
        <title>Assembly of the Candida albicans genome into sixteen supercontigs aligned on the eight chromosomes.</title>
        <authorList>
            <person name="van het Hoog M."/>
            <person name="Rast T.J."/>
            <person name="Martchenko M."/>
            <person name="Grindle S."/>
            <person name="Dignard D."/>
            <person name="Hogues H."/>
            <person name="Cuomo C."/>
            <person name="Berriman M."/>
            <person name="Scherer S."/>
            <person name="Magee B.B."/>
            <person name="Whiteway M."/>
            <person name="Chibana H."/>
            <person name="Nantel A."/>
            <person name="Magee P.T."/>
        </authorList>
    </citation>
    <scope>GENOME REANNOTATION</scope>
    <source>
        <strain evidence="19">SC5314 / ATCC MYA-2876</strain>
    </source>
</reference>
<reference evidence="18 19" key="3">
    <citation type="journal article" date="2013" name="Genome Biol.">
        <title>Assembly of a phased diploid Candida albicans genome facilitates allele-specific measurements and provides a simple model for repeat and indel structure.</title>
        <authorList>
            <person name="Muzzey D."/>
            <person name="Schwartz K."/>
            <person name="Weissman J.S."/>
            <person name="Sherlock G."/>
        </authorList>
    </citation>
    <scope>NUCLEOTIDE SEQUENCE [LARGE SCALE GENOMIC DNA]</scope>
    <source>
        <strain evidence="19">SC5314 / ATCC MYA-2876</strain>
    </source>
</reference>
<evidence type="ECO:0000256" key="10">
    <source>
        <dbReference type="ARBA" id="ARBA00022771"/>
    </source>
</evidence>
<dbReference type="EC" id="2.1.1.225" evidence="3 15"/>
<evidence type="ECO:0000256" key="15">
    <source>
        <dbReference type="RuleBase" id="RU367103"/>
    </source>
</evidence>
<evidence type="ECO:0000256" key="11">
    <source>
        <dbReference type="ARBA" id="ARBA00022833"/>
    </source>
</evidence>
<evidence type="ECO:0000256" key="2">
    <source>
        <dbReference type="ARBA" id="ARBA00005265"/>
    </source>
</evidence>
<reference evidence="18 19" key="1">
    <citation type="journal article" date="2004" name="Proc. Natl. Acad. Sci. U.S.A.">
        <title>The diploid genome sequence of Candida albicans.</title>
        <authorList>
            <person name="Jones T."/>
            <person name="Federspiel N.A."/>
            <person name="Chibana H."/>
            <person name="Dungan J."/>
            <person name="Kalman S."/>
            <person name="Magee B.B."/>
            <person name="Newport G."/>
            <person name="Thorstenson Y.R."/>
            <person name="Agabian N."/>
            <person name="Magee P.T."/>
            <person name="Davis R.W."/>
            <person name="Scherer S."/>
        </authorList>
    </citation>
    <scope>NUCLEOTIDE SEQUENCE [LARGE SCALE GENOMIC DNA]</scope>
    <source>
        <strain evidence="19">SC5314 / ATCC MYA-2876</strain>
    </source>
</reference>
<dbReference type="Pfam" id="PF05206">
    <property type="entry name" value="TRM13"/>
    <property type="match status" value="1"/>
</dbReference>
<dbReference type="RefSeq" id="XP_718618.1">
    <property type="nucleotide sequence ID" value="XM_713525.1"/>
</dbReference>
<dbReference type="PANTHER" id="PTHR12998:SF0">
    <property type="entry name" value="TRNA:M(4)X MODIFICATION ENZYME TRM13 HOMOLOG"/>
    <property type="match status" value="1"/>
</dbReference>
<dbReference type="GO" id="GO:0030488">
    <property type="term" value="P:tRNA methylation"/>
    <property type="evidence" value="ECO:0000318"/>
    <property type="project" value="GO_Central"/>
</dbReference>
<dbReference type="GO" id="GO:0008270">
    <property type="term" value="F:zinc ion binding"/>
    <property type="evidence" value="ECO:0007669"/>
    <property type="project" value="UniProtKB-KW"/>
</dbReference>
<evidence type="ECO:0000256" key="7">
    <source>
        <dbReference type="ARBA" id="ARBA00022691"/>
    </source>
</evidence>
<keyword evidence="5 15" id="KW-0489">Methyltransferase</keyword>
<comment type="function">
    <text evidence="1 15">tRNA methylase which 2'-O-methylates cytidine(4) in tRNA(Pro) and tRNA(Gly)(GCC), and adenosine(4) in tRNA(His).</text>
</comment>